<reference evidence="11 12" key="1">
    <citation type="submission" date="2017-10" db="EMBL/GenBank/DDBJ databases">
        <title>Novel microbial diversity and functional potential in the marine mammal oral microbiome.</title>
        <authorList>
            <person name="Dudek N.K."/>
            <person name="Sun C.L."/>
            <person name="Burstein D."/>
            <person name="Kantor R.S."/>
            <person name="Aliaga Goltsman D.S."/>
            <person name="Bik E.M."/>
            <person name="Thomas B.C."/>
            <person name="Banfield J.F."/>
            <person name="Relman D.A."/>
        </authorList>
    </citation>
    <scope>NUCLEOTIDE SEQUENCE [LARGE SCALE GENOMIC DNA]</scope>
    <source>
        <strain evidence="11">DOLJORAL78_49_30</strain>
    </source>
</reference>
<dbReference type="InterPro" id="IPR011047">
    <property type="entry name" value="Quinoprotein_ADH-like_sf"/>
</dbReference>
<organism evidence="11 12">
    <name type="scientific">Neptuniibacter caesariensis</name>
    <dbReference type="NCBI Taxonomy" id="207954"/>
    <lineage>
        <taxon>Bacteria</taxon>
        <taxon>Pseudomonadati</taxon>
        <taxon>Pseudomonadota</taxon>
        <taxon>Gammaproteobacteria</taxon>
        <taxon>Oceanospirillales</taxon>
        <taxon>Oceanospirillaceae</taxon>
        <taxon>Neptuniibacter</taxon>
    </lineage>
</organism>
<sequence length="1493" mass="163037">MNSKFNLRLILCLGVSLLVSSKAVASTVAQSPLFLGEGNVPGNLALVPSVEWPTVLSAANIGAYDETEESIGYFDSKKCYSYHYSNNAADRHFYPVSVTADYTCPGPVWSGNFLNWATTQTIDPFRWALTGGYRVKDTATETWLEKARHSGQNLNFNRREISGSAIVNNATPFSSIGTFKTYVGGLGNEMHFELPSGHGFTNIVSGAGPSSLVFADGDFSSGWNKYENGQVMRSATEAHDSGGFSLKKTTHNDKNGGYKNIGSTYNFDNFIYEVWIYRPTVGTQSGQSDRLALSDNNATGYGFNISQGNIRIERRNNGGASSMGQVAWTRPTDEWYRVVFQSEPGDKFKLTVYNASGTQLATHTSAADTNFDTFSRVYVHGGHEYYVDDMKLLIPPSGSSVAYEDVGTDKFGTTVRVKVCDPNVGVEENCKQYGSNWKPEGLIQKYSDRIRYSIFGYLNERHVLRDGGVLRAEQKFVGPEKLIPGTGITSNSNKEWNESTGILVQNPDPAAASSTASYYGVPVSDSGILNYLNKFGQLNNNPFKSYDPVSELYYTALRYFKGQSNVEAYYTKAPSHNASPGTTETKKWVDGFPVIRGWGDPMQYACQKNVILGIGDVNTHRDKNLPSASPTSGVDEPTKPPEVVADATVDVRTATDKVAELESISIDTEADSYSGRRNSAFMAGLAYDANTKDIRDDWPGKQTVQTYWVDVLENEVLRNKRNNQFWLTAKYGGFEVRKHPNCTDPNYTPTGTECDEQSLGDPYTRTDALPEWWWYTNTDMLNPNSGSDYRRADNFYTAGEARKMVDGLTDAFAAIADSLKGSGGAAATNGARLNTNSASFIAIMDSHDWSGDLVAKKISTVGGVEVTDIVYWSAATIMDALTDALINSRKVFTSTYANAASGVTLNSGGVEFKWASLSSEQKESLRKTPSGGTLVTPAVGEQRLNYLRGVRAEEISDTDISKPFRGRGSRLGDIVNSSPVFINKKNYGYSSLSSPFAANVSQEYRNYRASSTYVNKPDIIAVGANDGFLHVFNATIGSDGGKELFAYTPSATFDNLYQLTEPTYVHRYYVDGVVRVADAWFDTGDVPTGVTPGWKTVIAVTPGAGGQGVSLIDVSDPENMDANSVLWEFRHDDMGAMIQSPTIFALPNGKFGVIVTSGLSAPGTDGYIWILNVANGSIIKEFVVPGGNSLAEPSLVDLNRDGILDRIYVGGTDGKFWRFDLLGPSAGFWGAPAHLLSGTTAIPMFTAKDALGNVQPITSSAVPNYDSKGRLMLYFGTGSFYRDGDNIVDANSPVQTLYGIIDRNQIITGRAQLNQQRIKNYQLVSGDPYVALSNKPMQITDRGWYVDMSYQDKFYGALNQNRPVYQLGRVVFTTLIPSTDPCKAGGYTYEFSLDPDNGGNVSFPVYDVNGDGVVDDNDYIEYTETDAGGNTVTVRVFASGKGSEGINNTTQDSYTKDDDGNSYVVSPGKDGSGKIEIRGTEYSEGRQSWREIR</sequence>
<evidence type="ECO:0000256" key="2">
    <source>
        <dbReference type="ARBA" id="ARBA00008387"/>
    </source>
</evidence>
<gene>
    <name evidence="11" type="ORF">CSA61_01695</name>
</gene>
<evidence type="ECO:0000256" key="3">
    <source>
        <dbReference type="ARBA" id="ARBA00022558"/>
    </source>
</evidence>
<evidence type="ECO:0000256" key="6">
    <source>
        <dbReference type="ARBA" id="ARBA00023263"/>
    </source>
</evidence>
<evidence type="ECO:0000256" key="8">
    <source>
        <dbReference type="SAM" id="SignalP"/>
    </source>
</evidence>
<feature type="compositionally biased region" description="Basic and acidic residues" evidence="7">
    <location>
        <begin position="1471"/>
        <end position="1493"/>
    </location>
</feature>
<evidence type="ECO:0000256" key="5">
    <source>
        <dbReference type="ARBA" id="ARBA00022837"/>
    </source>
</evidence>
<dbReference type="Proteomes" id="UP000242733">
    <property type="component" value="Unassembled WGS sequence"/>
</dbReference>
<protein>
    <submittedName>
        <fullName evidence="11">Uncharacterized protein</fullName>
    </submittedName>
</protein>
<keyword evidence="8" id="KW-0732">Signal</keyword>
<feature type="chain" id="PRO_5013808387" evidence="8">
    <location>
        <begin position="26"/>
        <end position="1493"/>
    </location>
</feature>
<dbReference type="SUPFAM" id="SSF50998">
    <property type="entry name" value="Quinoprotein alcohol dehydrogenase-like"/>
    <property type="match status" value="1"/>
</dbReference>
<comment type="caution">
    <text evidence="11">The sequence shown here is derived from an EMBL/GenBank/DDBJ whole genome shotgun (WGS) entry which is preliminary data.</text>
</comment>
<dbReference type="Pfam" id="PF05567">
    <property type="entry name" value="T4P_PilY1"/>
    <property type="match status" value="1"/>
</dbReference>
<dbReference type="InterPro" id="IPR008707">
    <property type="entry name" value="B-propeller_PilY1"/>
</dbReference>
<evidence type="ECO:0000313" key="11">
    <source>
        <dbReference type="EMBL" id="PIE20462.1"/>
    </source>
</evidence>
<evidence type="ECO:0000259" key="10">
    <source>
        <dbReference type="Pfam" id="PF22237"/>
    </source>
</evidence>
<evidence type="ECO:0000259" key="9">
    <source>
        <dbReference type="Pfam" id="PF05567"/>
    </source>
</evidence>
<feature type="region of interest" description="Disordered" evidence="7">
    <location>
        <begin position="1441"/>
        <end position="1493"/>
    </location>
</feature>
<dbReference type="InterPro" id="IPR018247">
    <property type="entry name" value="EF_Hand_1_Ca_BS"/>
</dbReference>
<keyword evidence="6" id="KW-0281">Fimbrium</keyword>
<feature type="region of interest" description="Disordered" evidence="7">
    <location>
        <begin position="622"/>
        <end position="641"/>
    </location>
</feature>
<comment type="subcellular location">
    <subcellularLocation>
        <location evidence="1">Fimbrium</location>
    </subcellularLocation>
</comment>
<feature type="domain" description="PilY1 beta-propeller" evidence="9">
    <location>
        <begin position="971"/>
        <end position="1312"/>
    </location>
</feature>
<evidence type="ECO:0000256" key="7">
    <source>
        <dbReference type="SAM" id="MobiDB-lite"/>
    </source>
</evidence>
<feature type="domain" description="SO2946-like C-terminal" evidence="10">
    <location>
        <begin position="294"/>
        <end position="369"/>
    </location>
</feature>
<name>A0A2G6JD34_NEPCE</name>
<dbReference type="InterPro" id="IPR053978">
    <property type="entry name" value="SO2946-like_C"/>
</dbReference>
<keyword evidence="3" id="KW-1029">Fimbrium biogenesis</keyword>
<keyword evidence="4" id="KW-0479">Metal-binding</keyword>
<evidence type="ECO:0000256" key="1">
    <source>
        <dbReference type="ARBA" id="ARBA00004561"/>
    </source>
</evidence>
<accession>A0A2G6JD34</accession>
<comment type="similarity">
    <text evidence="2">Belongs to the PilY1 family.</text>
</comment>
<dbReference type="GO" id="GO:0009289">
    <property type="term" value="C:pilus"/>
    <property type="evidence" value="ECO:0007669"/>
    <property type="project" value="UniProtKB-SubCell"/>
</dbReference>
<proteinExistence type="inferred from homology"/>
<dbReference type="Gene3D" id="2.60.120.200">
    <property type="match status" value="1"/>
</dbReference>
<keyword evidence="5" id="KW-0106">Calcium</keyword>
<dbReference type="PROSITE" id="PS00018">
    <property type="entry name" value="EF_HAND_1"/>
    <property type="match status" value="1"/>
</dbReference>
<evidence type="ECO:0000313" key="12">
    <source>
        <dbReference type="Proteomes" id="UP000242733"/>
    </source>
</evidence>
<dbReference type="GO" id="GO:0046872">
    <property type="term" value="F:metal ion binding"/>
    <property type="evidence" value="ECO:0007669"/>
    <property type="project" value="UniProtKB-KW"/>
</dbReference>
<feature type="signal peptide" evidence="8">
    <location>
        <begin position="1"/>
        <end position="25"/>
    </location>
</feature>
<dbReference type="Pfam" id="PF22237">
    <property type="entry name" value="SO2946-like_C"/>
    <property type="match status" value="1"/>
</dbReference>
<dbReference type="EMBL" id="PDSG01000006">
    <property type="protein sequence ID" value="PIE20462.1"/>
    <property type="molecule type" value="Genomic_DNA"/>
</dbReference>
<evidence type="ECO:0000256" key="4">
    <source>
        <dbReference type="ARBA" id="ARBA00022723"/>
    </source>
</evidence>